<dbReference type="InterPro" id="IPR020846">
    <property type="entry name" value="MFS_dom"/>
</dbReference>
<dbReference type="Proteomes" id="UP000005442">
    <property type="component" value="Chromosome"/>
</dbReference>
<feature type="domain" description="Major facilitator superfamily (MFS) profile" evidence="10">
    <location>
        <begin position="25"/>
        <end position="478"/>
    </location>
</feature>
<dbReference type="PANTHER" id="PTHR23517">
    <property type="entry name" value="RESISTANCE PROTEIN MDTM, PUTATIVE-RELATED-RELATED"/>
    <property type="match status" value="1"/>
</dbReference>
<evidence type="ECO:0000256" key="1">
    <source>
        <dbReference type="ARBA" id="ARBA00004651"/>
    </source>
</evidence>
<keyword evidence="12" id="KW-1185">Reference proteome</keyword>
<keyword evidence="4" id="KW-1003">Cell membrane</keyword>
<dbReference type="PATRIC" id="fig|710685.3.peg.4945"/>
<evidence type="ECO:0000256" key="4">
    <source>
        <dbReference type="ARBA" id="ARBA00022475"/>
    </source>
</evidence>
<keyword evidence="3 8" id="KW-0813">Transport</keyword>
<evidence type="ECO:0000313" key="11">
    <source>
        <dbReference type="EMBL" id="AEV75417.1"/>
    </source>
</evidence>
<dbReference type="NCBIfam" id="TIGR00924">
    <property type="entry name" value="yjdL_sub1_fam"/>
    <property type="match status" value="1"/>
</dbReference>
<dbReference type="HOGENOM" id="CLU_004790_0_1_11"/>
<dbReference type="eggNOG" id="COG3104">
    <property type="taxonomic scope" value="Bacteria"/>
</dbReference>
<dbReference type="GO" id="GO:1904680">
    <property type="term" value="F:peptide transmembrane transporter activity"/>
    <property type="evidence" value="ECO:0007669"/>
    <property type="project" value="InterPro"/>
</dbReference>
<keyword evidence="6 9" id="KW-1133">Transmembrane helix</keyword>
<evidence type="ECO:0000256" key="2">
    <source>
        <dbReference type="ARBA" id="ARBA00005982"/>
    </source>
</evidence>
<evidence type="ECO:0000259" key="10">
    <source>
        <dbReference type="PROSITE" id="PS50850"/>
    </source>
</evidence>
<evidence type="ECO:0000256" key="7">
    <source>
        <dbReference type="ARBA" id="ARBA00023136"/>
    </source>
</evidence>
<evidence type="ECO:0000256" key="6">
    <source>
        <dbReference type="ARBA" id="ARBA00022989"/>
    </source>
</evidence>
<feature type="transmembrane region" description="Helical" evidence="9">
    <location>
        <begin position="389"/>
        <end position="408"/>
    </location>
</feature>
<dbReference type="Gene3D" id="1.20.1250.20">
    <property type="entry name" value="MFS general substrate transporter like domains"/>
    <property type="match status" value="1"/>
</dbReference>
<feature type="transmembrane region" description="Helical" evidence="9">
    <location>
        <begin position="429"/>
        <end position="450"/>
    </location>
</feature>
<feature type="transmembrane region" description="Helical" evidence="9">
    <location>
        <begin position="330"/>
        <end position="352"/>
    </location>
</feature>
<evidence type="ECO:0000313" key="12">
    <source>
        <dbReference type="Proteomes" id="UP000005442"/>
    </source>
</evidence>
<dbReference type="InterPro" id="IPR050171">
    <property type="entry name" value="MFS_Transporters"/>
</dbReference>
<reference evidence="11 12" key="1">
    <citation type="submission" date="2011-12" db="EMBL/GenBank/DDBJ databases">
        <title>Complete sequence of Mycobacterium rhodesiae NBB3.</title>
        <authorList>
            <consortium name="US DOE Joint Genome Institute"/>
            <person name="Lucas S."/>
            <person name="Han J."/>
            <person name="Lapidus A."/>
            <person name="Cheng J.-F."/>
            <person name="Goodwin L."/>
            <person name="Pitluck S."/>
            <person name="Peters L."/>
            <person name="Mikhailova N."/>
            <person name="Gu W."/>
            <person name="Detter J.C."/>
            <person name="Han C."/>
            <person name="Tapia R."/>
            <person name="Land M."/>
            <person name="Hauser L."/>
            <person name="Kyrpides N."/>
            <person name="Ivanova N."/>
            <person name="Pagani I."/>
            <person name="Mattes T."/>
            <person name="Holmes A."/>
            <person name="Rutledge P."/>
            <person name="Paulsen I."/>
            <person name="Coleman N."/>
            <person name="Woyke T."/>
        </authorList>
    </citation>
    <scope>NUCLEOTIDE SEQUENCE [LARGE SCALE GENOMIC DNA]</scope>
    <source>
        <strain evidence="11 12">NBB3</strain>
    </source>
</reference>
<dbReference type="PANTHER" id="PTHR23517:SF15">
    <property type="entry name" value="PROTON-DEPENDENT OLIGOPEPTIDE FAMILY TRANSPORT PROTEIN"/>
    <property type="match status" value="1"/>
</dbReference>
<evidence type="ECO:0000256" key="8">
    <source>
        <dbReference type="RuleBase" id="RU003755"/>
    </source>
</evidence>
<dbReference type="PROSITE" id="PS01022">
    <property type="entry name" value="PTR2_1"/>
    <property type="match status" value="1"/>
</dbReference>
<feature type="transmembrane region" description="Helical" evidence="9">
    <location>
        <begin position="456"/>
        <end position="480"/>
    </location>
</feature>
<feature type="transmembrane region" description="Helical" evidence="9">
    <location>
        <begin position="35"/>
        <end position="52"/>
    </location>
</feature>
<feature type="transmembrane region" description="Helical" evidence="9">
    <location>
        <begin position="64"/>
        <end position="84"/>
    </location>
</feature>
<dbReference type="GO" id="GO:0005886">
    <property type="term" value="C:plasma membrane"/>
    <property type="evidence" value="ECO:0007669"/>
    <property type="project" value="UniProtKB-SubCell"/>
</dbReference>
<dbReference type="InterPro" id="IPR005279">
    <property type="entry name" value="Dipep/tripep_permease"/>
</dbReference>
<evidence type="ECO:0000256" key="5">
    <source>
        <dbReference type="ARBA" id="ARBA00022692"/>
    </source>
</evidence>
<dbReference type="RefSeq" id="WP_014213160.1">
    <property type="nucleotide sequence ID" value="NC_016604.1"/>
</dbReference>
<feature type="transmembrane region" description="Helical" evidence="9">
    <location>
        <begin position="157"/>
        <end position="177"/>
    </location>
</feature>
<dbReference type="InterPro" id="IPR036259">
    <property type="entry name" value="MFS_trans_sf"/>
</dbReference>
<dbReference type="PROSITE" id="PS01023">
    <property type="entry name" value="PTR2_2"/>
    <property type="match status" value="1"/>
</dbReference>
<dbReference type="EMBL" id="CP003169">
    <property type="protein sequence ID" value="AEV75417.1"/>
    <property type="molecule type" value="Genomic_DNA"/>
</dbReference>
<dbReference type="GO" id="GO:0006857">
    <property type="term" value="P:oligopeptide transport"/>
    <property type="evidence" value="ECO:0007669"/>
    <property type="project" value="InterPro"/>
</dbReference>
<protein>
    <submittedName>
        <fullName evidence="11">Amino acid/peptide transporter (Peptide:H symporter)</fullName>
    </submittedName>
</protein>
<proteinExistence type="inferred from homology"/>
<dbReference type="InterPro" id="IPR000109">
    <property type="entry name" value="POT_fam"/>
</dbReference>
<organism evidence="11 12">
    <name type="scientific">Mycolicibacterium rhodesiae (strain NBB3)</name>
    <name type="common">Mycobacterium rhodesiae</name>
    <dbReference type="NCBI Taxonomy" id="710685"/>
    <lineage>
        <taxon>Bacteria</taxon>
        <taxon>Bacillati</taxon>
        <taxon>Actinomycetota</taxon>
        <taxon>Actinomycetes</taxon>
        <taxon>Mycobacteriales</taxon>
        <taxon>Mycobacteriaceae</taxon>
        <taxon>Mycolicibacterium</taxon>
    </lineage>
</organism>
<dbReference type="PROSITE" id="PS50850">
    <property type="entry name" value="MFS"/>
    <property type="match status" value="1"/>
</dbReference>
<gene>
    <name evidence="11" type="ordered locus">MycrhN_4937</name>
</gene>
<dbReference type="AlphaFoldDB" id="G8RUL4"/>
<comment type="similarity">
    <text evidence="2 8">Belongs to the major facilitator superfamily. Proton-dependent oligopeptide transporter (POT/PTR) (TC 2.A.17) family.</text>
</comment>
<keyword evidence="5 8" id="KW-0812">Transmembrane</keyword>
<comment type="subcellular location">
    <subcellularLocation>
        <location evidence="1">Cell membrane</location>
        <topology evidence="1">Multi-pass membrane protein</topology>
    </subcellularLocation>
    <subcellularLocation>
        <location evidence="8">Membrane</location>
        <topology evidence="8">Multi-pass membrane protein</topology>
    </subcellularLocation>
</comment>
<name>G8RUL4_MYCRN</name>
<feature type="transmembrane region" description="Helical" evidence="9">
    <location>
        <begin position="183"/>
        <end position="204"/>
    </location>
</feature>
<feature type="transmembrane region" description="Helical" evidence="9">
    <location>
        <begin position="96"/>
        <end position="113"/>
    </location>
</feature>
<feature type="transmembrane region" description="Helical" evidence="9">
    <location>
        <begin position="285"/>
        <end position="310"/>
    </location>
</feature>
<accession>G8RUL4</accession>
<dbReference type="KEGG" id="mrh:MycrhN_4937"/>
<evidence type="ECO:0000256" key="3">
    <source>
        <dbReference type="ARBA" id="ARBA00022448"/>
    </source>
</evidence>
<dbReference type="InterPro" id="IPR018456">
    <property type="entry name" value="PTR2_symporter_CS"/>
</dbReference>
<dbReference type="CDD" id="cd17346">
    <property type="entry name" value="MFS_DtpA_like"/>
    <property type="match status" value="1"/>
</dbReference>
<dbReference type="STRING" id="710685.MycrhN_4937"/>
<feature type="transmembrane region" description="Helical" evidence="9">
    <location>
        <begin position="364"/>
        <end position="383"/>
    </location>
</feature>
<keyword evidence="7 9" id="KW-0472">Membrane</keyword>
<dbReference type="SUPFAM" id="SSF103473">
    <property type="entry name" value="MFS general substrate transporter"/>
    <property type="match status" value="1"/>
</dbReference>
<evidence type="ECO:0000256" key="9">
    <source>
        <dbReference type="SAM" id="Phobius"/>
    </source>
</evidence>
<dbReference type="Pfam" id="PF00854">
    <property type="entry name" value="PTR2"/>
    <property type="match status" value="1"/>
</dbReference>
<feature type="transmembrane region" description="Helical" evidence="9">
    <location>
        <begin position="252"/>
        <end position="273"/>
    </location>
</feature>
<sequence length="488" mass="51743">MATTARTEGGPAGRTVFGHPIGLANLFGVELWERFSFYGMLTILGYYLYYSLTDGGLELPKATATGIVGAYGGLVYLSTVLGGWIADRVLGMERTVLYGGVVVMCGHIALAVIPDLAGVAVGLVLVALGSGALKANASSLLGTLYEKGDPRADGGFTLFYLGINLGAFIGPLLTGLLQTRLGFHWGFGAAAVGMALGLTQYIVFRRNLGDHGRTVPNPLPRSAIGWVAGIGVLIVAVIVAVFVTGLVKLSNLSHVTTGVLVVASVVYFVVMLTSSKVAPIERTRLRAFIPLFIANAVFWSLFQQIFTVLAVYSDERMNWSIFGWTAPSNWIGSIEPIWIIALSPVFAIMWTRLGGRAPTTPRKFAYGVIGMGAAFLLFLPMSGTTGRTVPALLVVGIMAVFAISELLLSPIGLSVTTKLAPEAFRAQMMALYFFSVGLGTAMSGVLSGYYDPAREFAYFGILGLVAIVVGAVVFALSGWISRLMEGVH</sequence>
<feature type="transmembrane region" description="Helical" evidence="9">
    <location>
        <begin position="224"/>
        <end position="246"/>
    </location>
</feature>